<protein>
    <submittedName>
        <fullName evidence="1">Uncharacterized protein</fullName>
    </submittedName>
</protein>
<evidence type="ECO:0000313" key="1">
    <source>
        <dbReference type="EMBL" id="OQU92215.1"/>
    </source>
</evidence>
<dbReference type="InParanoid" id="A0A1Z5S908"/>
<dbReference type="EMBL" id="CM000760">
    <property type="protein sequence ID" value="OQU92215.1"/>
    <property type="molecule type" value="Genomic_DNA"/>
</dbReference>
<proteinExistence type="predicted"/>
<sequence>MRSFAVACVGGERDLVVAGMCMVLGDGFLCGGFSTDGYVIVFFLCVGNRFLWMLLYAVGAHAINGDAGLASYDMMSNVRWGSSGFDYQLDEKPGWVLVPTFFGGAAPLRGSSSSFGELRALVLVASDSSVSNDVMADGHLFQPGRSAVIKQVGIDVLHKTATKNRDSSPERRLASSNVLWPPAARQTGSCLQELSCNFLFFQGCSCKIWAVTTKTFM</sequence>
<reference evidence="1 2" key="1">
    <citation type="journal article" date="2009" name="Nature">
        <title>The Sorghum bicolor genome and the diversification of grasses.</title>
        <authorList>
            <person name="Paterson A.H."/>
            <person name="Bowers J.E."/>
            <person name="Bruggmann R."/>
            <person name="Dubchak I."/>
            <person name="Grimwood J."/>
            <person name="Gundlach H."/>
            <person name="Haberer G."/>
            <person name="Hellsten U."/>
            <person name="Mitros T."/>
            <person name="Poliakov A."/>
            <person name="Schmutz J."/>
            <person name="Spannagl M."/>
            <person name="Tang H."/>
            <person name="Wang X."/>
            <person name="Wicker T."/>
            <person name="Bharti A.K."/>
            <person name="Chapman J."/>
            <person name="Feltus F.A."/>
            <person name="Gowik U."/>
            <person name="Grigoriev I.V."/>
            <person name="Lyons E."/>
            <person name="Maher C.A."/>
            <person name="Martis M."/>
            <person name="Narechania A."/>
            <person name="Otillar R.P."/>
            <person name="Penning B.W."/>
            <person name="Salamov A.A."/>
            <person name="Wang Y."/>
            <person name="Zhang L."/>
            <person name="Carpita N.C."/>
            <person name="Freeling M."/>
            <person name="Gingle A.R."/>
            <person name="Hash C.T."/>
            <person name="Keller B."/>
            <person name="Klein P."/>
            <person name="Kresovich S."/>
            <person name="McCann M.C."/>
            <person name="Ming R."/>
            <person name="Peterson D.G."/>
            <person name="Mehboob-ur-Rahman"/>
            <person name="Ware D."/>
            <person name="Westhoff P."/>
            <person name="Mayer K.F."/>
            <person name="Messing J."/>
            <person name="Rokhsar D.S."/>
        </authorList>
    </citation>
    <scope>NUCLEOTIDE SEQUENCE [LARGE SCALE GENOMIC DNA]</scope>
    <source>
        <strain evidence="2">cv. BTx623</strain>
    </source>
</reference>
<organism evidence="1 2">
    <name type="scientific">Sorghum bicolor</name>
    <name type="common">Sorghum</name>
    <name type="synonym">Sorghum vulgare</name>
    <dbReference type="NCBI Taxonomy" id="4558"/>
    <lineage>
        <taxon>Eukaryota</taxon>
        <taxon>Viridiplantae</taxon>
        <taxon>Streptophyta</taxon>
        <taxon>Embryophyta</taxon>
        <taxon>Tracheophyta</taxon>
        <taxon>Spermatophyta</taxon>
        <taxon>Magnoliopsida</taxon>
        <taxon>Liliopsida</taxon>
        <taxon>Poales</taxon>
        <taxon>Poaceae</taxon>
        <taxon>PACMAD clade</taxon>
        <taxon>Panicoideae</taxon>
        <taxon>Andropogonodae</taxon>
        <taxon>Andropogoneae</taxon>
        <taxon>Sorghinae</taxon>
        <taxon>Sorghum</taxon>
    </lineage>
</organism>
<gene>
    <name evidence="1" type="ORF">SORBI_3001G311601</name>
</gene>
<dbReference type="AlphaFoldDB" id="A0A1Z5S908"/>
<keyword evidence="2" id="KW-1185">Reference proteome</keyword>
<dbReference type="Gramene" id="OQU92215">
    <property type="protein sequence ID" value="OQU92215"/>
    <property type="gene ID" value="SORBI_3001G311601"/>
</dbReference>
<accession>A0A1Z5S908</accession>
<name>A0A1Z5S908_SORBI</name>
<evidence type="ECO:0000313" key="2">
    <source>
        <dbReference type="Proteomes" id="UP000000768"/>
    </source>
</evidence>
<reference evidence="2" key="2">
    <citation type="journal article" date="2018" name="Plant J.">
        <title>The Sorghum bicolor reference genome: improved assembly, gene annotations, a transcriptome atlas, and signatures of genome organization.</title>
        <authorList>
            <person name="McCormick R.F."/>
            <person name="Truong S.K."/>
            <person name="Sreedasyam A."/>
            <person name="Jenkins J."/>
            <person name="Shu S."/>
            <person name="Sims D."/>
            <person name="Kennedy M."/>
            <person name="Amirebrahimi M."/>
            <person name="Weers B.D."/>
            <person name="McKinley B."/>
            <person name="Mattison A."/>
            <person name="Morishige D.T."/>
            <person name="Grimwood J."/>
            <person name="Schmutz J."/>
            <person name="Mullet J.E."/>
        </authorList>
    </citation>
    <scope>NUCLEOTIDE SEQUENCE [LARGE SCALE GENOMIC DNA]</scope>
    <source>
        <strain evidence="2">cv. BTx623</strain>
    </source>
</reference>
<dbReference type="Proteomes" id="UP000000768">
    <property type="component" value="Chromosome 1"/>
</dbReference>